<evidence type="ECO:0000256" key="1">
    <source>
        <dbReference type="PIRSR" id="PIRSR613078-1"/>
    </source>
</evidence>
<dbReference type="EMBL" id="JH767259">
    <property type="protein sequence ID" value="EQC25691.1"/>
    <property type="molecule type" value="Genomic_DNA"/>
</dbReference>
<gene>
    <name evidence="3" type="ORF">SDRG_16430</name>
</gene>
<dbReference type="PANTHER" id="PTHR48100">
    <property type="entry name" value="BROAD-SPECIFICITY PHOSPHATASE YOR283W-RELATED"/>
    <property type="match status" value="1"/>
</dbReference>
<evidence type="ECO:0000313" key="4">
    <source>
        <dbReference type="Proteomes" id="UP000030762"/>
    </source>
</evidence>
<feature type="binding site" evidence="2">
    <location>
        <begin position="10"/>
        <end position="17"/>
    </location>
    <ligand>
        <name>substrate</name>
    </ligand>
</feature>
<dbReference type="Gene3D" id="3.40.50.1240">
    <property type="entry name" value="Phosphoglycerate mutase-like"/>
    <property type="match status" value="1"/>
</dbReference>
<dbReference type="InterPro" id="IPR050275">
    <property type="entry name" value="PGM_Phosphatase"/>
</dbReference>
<dbReference type="OrthoDB" id="354304at2759"/>
<dbReference type="OMA" id="NYPNMET"/>
<dbReference type="InterPro" id="IPR029033">
    <property type="entry name" value="His_PPase_superfam"/>
</dbReference>
<dbReference type="Proteomes" id="UP000030762">
    <property type="component" value="Unassembled WGS sequence"/>
</dbReference>
<dbReference type="GO" id="GO:0016791">
    <property type="term" value="F:phosphatase activity"/>
    <property type="evidence" value="ECO:0007669"/>
    <property type="project" value="TreeGrafter"/>
</dbReference>
<organism evidence="3 4">
    <name type="scientific">Saprolegnia diclina (strain VS20)</name>
    <dbReference type="NCBI Taxonomy" id="1156394"/>
    <lineage>
        <taxon>Eukaryota</taxon>
        <taxon>Sar</taxon>
        <taxon>Stramenopiles</taxon>
        <taxon>Oomycota</taxon>
        <taxon>Saprolegniomycetes</taxon>
        <taxon>Saprolegniales</taxon>
        <taxon>Saprolegniaceae</taxon>
        <taxon>Saprolegnia</taxon>
    </lineage>
</organism>
<feature type="binding site" evidence="2">
    <location>
        <position position="64"/>
    </location>
    <ligand>
        <name>substrate</name>
    </ligand>
</feature>
<reference evidence="3 4" key="1">
    <citation type="submission" date="2012-04" db="EMBL/GenBank/DDBJ databases">
        <title>The Genome Sequence of Saprolegnia declina VS20.</title>
        <authorList>
            <consortium name="The Broad Institute Genome Sequencing Platform"/>
            <person name="Russ C."/>
            <person name="Nusbaum C."/>
            <person name="Tyler B."/>
            <person name="van West P."/>
            <person name="Dieguez-Uribeondo J."/>
            <person name="de Bruijn I."/>
            <person name="Tripathy S."/>
            <person name="Jiang R."/>
            <person name="Young S.K."/>
            <person name="Zeng Q."/>
            <person name="Gargeya S."/>
            <person name="Fitzgerald M."/>
            <person name="Haas B."/>
            <person name="Abouelleil A."/>
            <person name="Alvarado L."/>
            <person name="Arachchi H.M."/>
            <person name="Berlin A."/>
            <person name="Chapman S.B."/>
            <person name="Goldberg J."/>
            <person name="Griggs A."/>
            <person name="Gujja S."/>
            <person name="Hansen M."/>
            <person name="Howarth C."/>
            <person name="Imamovic A."/>
            <person name="Larimer J."/>
            <person name="McCowen C."/>
            <person name="Montmayeur A."/>
            <person name="Murphy C."/>
            <person name="Neiman D."/>
            <person name="Pearson M."/>
            <person name="Priest M."/>
            <person name="Roberts A."/>
            <person name="Saif S."/>
            <person name="Shea T."/>
            <person name="Sisk P."/>
            <person name="Sykes S."/>
            <person name="Wortman J."/>
            <person name="Nusbaum C."/>
            <person name="Birren B."/>
        </authorList>
    </citation>
    <scope>NUCLEOTIDE SEQUENCE [LARGE SCALE GENOMIC DNA]</scope>
    <source>
        <strain evidence="3 4">VS20</strain>
    </source>
</reference>
<dbReference type="CDD" id="cd07067">
    <property type="entry name" value="HP_PGM_like"/>
    <property type="match status" value="1"/>
</dbReference>
<dbReference type="PANTHER" id="PTHR48100:SF44">
    <property type="entry name" value="PHOSPHATASE C1620.13-RELATED"/>
    <property type="match status" value="1"/>
</dbReference>
<dbReference type="STRING" id="1156394.T0PTX5"/>
<dbReference type="InParanoid" id="T0PTX5"/>
<evidence type="ECO:0008006" key="5">
    <source>
        <dbReference type="Google" id="ProtNLM"/>
    </source>
</evidence>
<feature type="active site" description="Proton donor/acceptor" evidence="1">
    <location>
        <position position="89"/>
    </location>
</feature>
<dbReference type="AlphaFoldDB" id="T0PTX5"/>
<dbReference type="InterPro" id="IPR013078">
    <property type="entry name" value="His_Pase_superF_clade-1"/>
</dbReference>
<accession>T0PTX5</accession>
<dbReference type="Pfam" id="PF00300">
    <property type="entry name" value="His_Phos_1"/>
    <property type="match status" value="1"/>
</dbReference>
<sequence length="215" mass="23858">MQASELWFVRHGQTDWNVDQRLQGHEDVPLNEAGRQQAAAAATYLQGLHATARFDAIVSSDLSRALATAEAIRGALGITAIETDAGLREHALGSLQGHVVRAMPPHLRREYDNLRTNPDYKSPGGGESSRQMYERVVRTLDSLPQRYPGQRVLVTTHGGWLFHAHRYLLQLSIDRSQDAIPNACICIVRFEPSTRAWSIQAWGVTDHLKQAGCNG</sequence>
<dbReference type="VEuPathDB" id="FungiDB:SDRG_16430"/>
<dbReference type="GO" id="GO:0005829">
    <property type="term" value="C:cytosol"/>
    <property type="evidence" value="ECO:0007669"/>
    <property type="project" value="TreeGrafter"/>
</dbReference>
<keyword evidence="4" id="KW-1185">Reference proteome</keyword>
<dbReference type="GeneID" id="19957157"/>
<dbReference type="eggNOG" id="KOG0235">
    <property type="taxonomic scope" value="Eukaryota"/>
</dbReference>
<protein>
    <recommendedName>
        <fullName evidence="5">Phosphoglycerate mutase</fullName>
    </recommendedName>
</protein>
<evidence type="ECO:0000313" key="3">
    <source>
        <dbReference type="EMBL" id="EQC25691.1"/>
    </source>
</evidence>
<dbReference type="SUPFAM" id="SSF53254">
    <property type="entry name" value="Phosphoglycerate mutase-like"/>
    <property type="match status" value="1"/>
</dbReference>
<evidence type="ECO:0000256" key="2">
    <source>
        <dbReference type="PIRSR" id="PIRSR613078-2"/>
    </source>
</evidence>
<dbReference type="SMART" id="SM00855">
    <property type="entry name" value="PGAM"/>
    <property type="match status" value="1"/>
</dbReference>
<name>T0PTX5_SAPDV</name>
<dbReference type="RefSeq" id="XP_008620862.1">
    <property type="nucleotide sequence ID" value="XM_008622640.1"/>
</dbReference>
<feature type="active site" description="Tele-phosphohistidine intermediate" evidence="1">
    <location>
        <position position="11"/>
    </location>
</feature>
<proteinExistence type="predicted"/>